<keyword evidence="3 5" id="KW-0489">Methyltransferase</keyword>
<dbReference type="AlphaFoldDB" id="A0ABD0YUV1"/>
<evidence type="ECO:0000256" key="3">
    <source>
        <dbReference type="ARBA" id="ARBA00022603"/>
    </source>
</evidence>
<dbReference type="Proteomes" id="UP001558652">
    <property type="component" value="Unassembled WGS sequence"/>
</dbReference>
<dbReference type="EC" id="2.1.1.-" evidence="5"/>
<dbReference type="InterPro" id="IPR002052">
    <property type="entry name" value="DNA_methylase_N6_adenine_CS"/>
</dbReference>
<accession>A0ABD0YUV1</accession>
<dbReference type="InterPro" id="IPR019369">
    <property type="entry name" value="Efm5/EEF1AKMT1"/>
</dbReference>
<dbReference type="PANTHER" id="PTHR13200:SF0">
    <property type="entry name" value="EEF1A LYSINE METHYLTRANSFERASE 1"/>
    <property type="match status" value="1"/>
</dbReference>
<comment type="caution">
    <text evidence="6">The sequence shown here is derived from an EMBL/GenBank/DDBJ whole genome shotgun (WGS) entry which is preliminary data.</text>
</comment>
<comment type="subcellular location">
    <subcellularLocation>
        <location evidence="1 5">Cytoplasm</location>
    </subcellularLocation>
</comment>
<dbReference type="PROSITE" id="PS00092">
    <property type="entry name" value="N6_MTASE"/>
    <property type="match status" value="1"/>
</dbReference>
<evidence type="ECO:0000313" key="6">
    <source>
        <dbReference type="EMBL" id="KAL1139536.1"/>
    </source>
</evidence>
<dbReference type="GO" id="GO:0005737">
    <property type="term" value="C:cytoplasm"/>
    <property type="evidence" value="ECO:0007669"/>
    <property type="project" value="UniProtKB-SubCell"/>
</dbReference>
<evidence type="ECO:0000256" key="2">
    <source>
        <dbReference type="ARBA" id="ARBA00022490"/>
    </source>
</evidence>
<keyword evidence="4 5" id="KW-0808">Transferase</keyword>
<evidence type="ECO:0000256" key="5">
    <source>
        <dbReference type="HAMAP-Rule" id="MF_03187"/>
    </source>
</evidence>
<dbReference type="GO" id="GO:0016279">
    <property type="term" value="F:protein-lysine N-methyltransferase activity"/>
    <property type="evidence" value="ECO:0007669"/>
    <property type="project" value="UniProtKB-UniRule"/>
</dbReference>
<evidence type="ECO:0000256" key="4">
    <source>
        <dbReference type="ARBA" id="ARBA00022679"/>
    </source>
</evidence>
<dbReference type="InterPro" id="IPR041370">
    <property type="entry name" value="Mlase_EEF1AKMT1/ZCCHC4"/>
</dbReference>
<name>A0ABD0YUV1_9HEMI</name>
<sequence length="218" mass="25053">MSDSDDEPTLSVETFKALQEFYAEQEEKENRLNEIAAEKGNCDSAAFFDEDWQLSQFWYDEHTIEALSSEVVRAAGCEGKIALISCPSLFTSVKNKGPNCEDLTVALFEYDRRFTIYGSSFYPYDYKSPLDIPRHFSGYFDLVIADPPFLSEECLTKTAVTVKFLTKDKIIICTGAVMEDLIRRLLDVRKSKFLPRHKNNLANEFLCYSNYEIDSFLK</sequence>
<organism evidence="6 7">
    <name type="scientific">Ranatra chinensis</name>
    <dbReference type="NCBI Taxonomy" id="642074"/>
    <lineage>
        <taxon>Eukaryota</taxon>
        <taxon>Metazoa</taxon>
        <taxon>Ecdysozoa</taxon>
        <taxon>Arthropoda</taxon>
        <taxon>Hexapoda</taxon>
        <taxon>Insecta</taxon>
        <taxon>Pterygota</taxon>
        <taxon>Neoptera</taxon>
        <taxon>Paraneoptera</taxon>
        <taxon>Hemiptera</taxon>
        <taxon>Heteroptera</taxon>
        <taxon>Panheteroptera</taxon>
        <taxon>Nepomorpha</taxon>
        <taxon>Nepidae</taxon>
        <taxon>Ranatrinae</taxon>
        <taxon>Ranatra</taxon>
    </lineage>
</organism>
<evidence type="ECO:0000313" key="7">
    <source>
        <dbReference type="Proteomes" id="UP001558652"/>
    </source>
</evidence>
<dbReference type="Pfam" id="PF10237">
    <property type="entry name" value="N6-adenineMlase"/>
    <property type="match status" value="1"/>
</dbReference>
<evidence type="ECO:0000256" key="1">
    <source>
        <dbReference type="ARBA" id="ARBA00004496"/>
    </source>
</evidence>
<comment type="similarity">
    <text evidence="5">Belongs to the class I-like SAM-binding methyltransferase superfamily. EFM5 family.</text>
</comment>
<dbReference type="EMBL" id="JBFDAA010000002">
    <property type="protein sequence ID" value="KAL1139536.1"/>
    <property type="molecule type" value="Genomic_DNA"/>
</dbReference>
<dbReference type="PANTHER" id="PTHR13200">
    <property type="entry name" value="EEF1A LYSINE METHYLTRANSFERASE 1"/>
    <property type="match status" value="1"/>
</dbReference>
<reference evidence="6 7" key="1">
    <citation type="submission" date="2024-07" db="EMBL/GenBank/DDBJ databases">
        <title>Chromosome-level genome assembly of the water stick insect Ranatra chinensis (Heteroptera: Nepidae).</title>
        <authorList>
            <person name="Liu X."/>
        </authorList>
    </citation>
    <scope>NUCLEOTIDE SEQUENCE [LARGE SCALE GENOMIC DNA]</scope>
    <source>
        <strain evidence="6">Cailab_2021Rc</strain>
        <tissue evidence="6">Muscle</tissue>
    </source>
</reference>
<keyword evidence="2 5" id="KW-0963">Cytoplasm</keyword>
<dbReference type="HAMAP" id="MF_03187">
    <property type="entry name" value="Methyltr_EFM5"/>
    <property type="match status" value="1"/>
</dbReference>
<keyword evidence="7" id="KW-1185">Reference proteome</keyword>
<comment type="function">
    <text evidence="5">S-adenosyl-L-methionine-dependent protein-lysine N-methyltransferase that methylates elongation factor 1-alpha.</text>
</comment>
<protein>
    <recommendedName>
        <fullName evidence="5">Protein-lysine N-methyltransferase AAG570_006519</fullName>
        <ecNumber evidence="5">2.1.1.-</ecNumber>
    </recommendedName>
</protein>
<dbReference type="GO" id="GO:0032259">
    <property type="term" value="P:methylation"/>
    <property type="evidence" value="ECO:0007669"/>
    <property type="project" value="UniProtKB-KW"/>
</dbReference>
<proteinExistence type="inferred from homology"/>
<gene>
    <name evidence="6" type="ORF">AAG570_006519</name>
</gene>